<dbReference type="ExpressionAtlas" id="A0A0P0XIY3">
    <property type="expression patterns" value="baseline and differential"/>
</dbReference>
<dbReference type="Gene3D" id="2.70.150.10">
    <property type="entry name" value="Calcium-transporting ATPase, cytoplasmic transduction domain A"/>
    <property type="match status" value="1"/>
</dbReference>
<protein>
    <submittedName>
        <fullName evidence="5">Os08g0517200 protein</fullName>
    </submittedName>
</protein>
<dbReference type="SUPFAM" id="SSF81665">
    <property type="entry name" value="Calcium ATPase, transmembrane domain M"/>
    <property type="match status" value="1"/>
</dbReference>
<dbReference type="Pfam" id="PF00690">
    <property type="entry name" value="Cation_ATPase_N"/>
    <property type="match status" value="1"/>
</dbReference>
<dbReference type="Gene3D" id="1.20.5.170">
    <property type="match status" value="1"/>
</dbReference>
<dbReference type="Proteomes" id="UP000059680">
    <property type="component" value="Chromosome 8"/>
</dbReference>
<evidence type="ECO:0000259" key="4">
    <source>
        <dbReference type="SMART" id="SM00831"/>
    </source>
</evidence>
<dbReference type="STRING" id="39947.A0A0P0XIY3"/>
<feature type="domain" description="Cation-transporting P-type ATPase N-terminal" evidence="4">
    <location>
        <begin position="142"/>
        <end position="213"/>
    </location>
</feature>
<organism evidence="5 6">
    <name type="scientific">Oryza sativa subsp. japonica</name>
    <name type="common">Rice</name>
    <dbReference type="NCBI Taxonomy" id="39947"/>
    <lineage>
        <taxon>Eukaryota</taxon>
        <taxon>Viridiplantae</taxon>
        <taxon>Streptophyta</taxon>
        <taxon>Embryophyta</taxon>
        <taxon>Tracheophyta</taxon>
        <taxon>Spermatophyta</taxon>
        <taxon>Magnoliopsida</taxon>
        <taxon>Liliopsida</taxon>
        <taxon>Poales</taxon>
        <taxon>Poaceae</taxon>
        <taxon>BOP clade</taxon>
        <taxon>Oryzoideae</taxon>
        <taxon>Oryzeae</taxon>
        <taxon>Oryzinae</taxon>
        <taxon>Oryza</taxon>
        <taxon>Oryza sativa</taxon>
    </lineage>
</organism>
<name>A0A0P0XIY3_ORYSJ</name>
<reference evidence="5 6" key="2">
    <citation type="journal article" date="2013" name="Plant Cell Physiol.">
        <title>Rice Annotation Project Database (RAP-DB): an integrative and interactive database for rice genomics.</title>
        <authorList>
            <person name="Sakai H."/>
            <person name="Lee S.S."/>
            <person name="Tanaka T."/>
            <person name="Numa H."/>
            <person name="Kim J."/>
            <person name="Kawahara Y."/>
            <person name="Wakimoto H."/>
            <person name="Yang C.C."/>
            <person name="Iwamoto M."/>
            <person name="Abe T."/>
            <person name="Yamada Y."/>
            <person name="Muto A."/>
            <person name="Inokuchi H."/>
            <person name="Ikemura T."/>
            <person name="Matsumoto T."/>
            <person name="Sasaki T."/>
            <person name="Itoh T."/>
        </authorList>
    </citation>
    <scope>NUCLEOTIDE SEQUENCE [LARGE SCALE GENOMIC DNA]</scope>
    <source>
        <strain evidence="6">cv. Nipponbare</strain>
    </source>
</reference>
<dbReference type="EMBL" id="AP014964">
    <property type="protein sequence ID" value="BAT06249.1"/>
    <property type="molecule type" value="Genomic_DNA"/>
</dbReference>
<dbReference type="InterPro" id="IPR023298">
    <property type="entry name" value="ATPase_P-typ_TM_dom_sf"/>
</dbReference>
<evidence type="ECO:0000256" key="2">
    <source>
        <dbReference type="SAM" id="MobiDB-lite"/>
    </source>
</evidence>
<dbReference type="Gene3D" id="1.20.1110.10">
    <property type="entry name" value="Calcium-transporting ATPase, transmembrane domain"/>
    <property type="match status" value="1"/>
</dbReference>
<dbReference type="PANTHER" id="PTHR24093">
    <property type="entry name" value="CATION TRANSPORTING ATPASE"/>
    <property type="match status" value="1"/>
</dbReference>
<dbReference type="SMR" id="A0A0P0XIY3"/>
<dbReference type="PaxDb" id="39947-A0A0P0XIY3"/>
<keyword evidence="1" id="KW-0460">Magnesium</keyword>
<keyword evidence="6" id="KW-1185">Reference proteome</keyword>
<evidence type="ECO:0000256" key="1">
    <source>
        <dbReference type="ARBA" id="ARBA00022842"/>
    </source>
</evidence>
<evidence type="ECO:0000313" key="6">
    <source>
        <dbReference type="Proteomes" id="UP000059680"/>
    </source>
</evidence>
<dbReference type="GO" id="GO:0005516">
    <property type="term" value="F:calmodulin binding"/>
    <property type="evidence" value="ECO:0007669"/>
    <property type="project" value="InterPro"/>
</dbReference>
<evidence type="ECO:0000313" key="5">
    <source>
        <dbReference type="EMBL" id="BAT06249.1"/>
    </source>
</evidence>
<dbReference type="InParanoid" id="A0A0P0XIY3"/>
<sequence length="300" mass="33871">MALGRSSPPAPEIRSPELDGAEDTDVEEKFDDAFDIPHKNASHDRLRRWRQAALVLNASRRFRYTLDLKKEEEKEMIRRKIRAHAQVIRAAFLFKEAGEKDLREAYTGIKLETASRSFPIELEKLTALNRDHDSVLLQEVGGVKGLSDLLKSNLEKGISLNADDLLQRRGIFGANTYPRKKRKSILRFIFEACKDLTLIILMVAAAISLTLGMTTEGADEGWYDGGSIFLAVFLVILVTAISDYRQSLQFRHLNEEKQNIQVEVVRGGKRCGTSIFDLVVGDVVPLKIGDQVRWFLPMVS</sequence>
<accession>A0A0P0XIY3</accession>
<dbReference type="Pfam" id="PF12515">
    <property type="entry name" value="CaATP_NAI"/>
    <property type="match status" value="1"/>
</dbReference>
<feature type="region of interest" description="Disordered" evidence="2">
    <location>
        <begin position="1"/>
        <end position="24"/>
    </location>
</feature>
<keyword evidence="3" id="KW-0812">Transmembrane</keyword>
<evidence type="ECO:0007829" key="8">
    <source>
        <dbReference type="ProteomicsDB" id="A0A0P0XIY3"/>
    </source>
</evidence>
<gene>
    <name evidence="5" type="ordered locus">Os08g0517200</name>
    <name evidence="5" type="ORF">OSNPB_080517200</name>
</gene>
<evidence type="ECO:0000256" key="3">
    <source>
        <dbReference type="SAM" id="Phobius"/>
    </source>
</evidence>
<reference evidence="6" key="1">
    <citation type="journal article" date="2005" name="Nature">
        <title>The map-based sequence of the rice genome.</title>
        <authorList>
            <consortium name="International rice genome sequencing project (IRGSP)"/>
            <person name="Matsumoto T."/>
            <person name="Wu J."/>
            <person name="Kanamori H."/>
            <person name="Katayose Y."/>
            <person name="Fujisawa M."/>
            <person name="Namiki N."/>
            <person name="Mizuno H."/>
            <person name="Yamamoto K."/>
            <person name="Antonio B.A."/>
            <person name="Baba T."/>
            <person name="Sakata K."/>
            <person name="Nagamura Y."/>
            <person name="Aoki H."/>
            <person name="Arikawa K."/>
            <person name="Arita K."/>
            <person name="Bito T."/>
            <person name="Chiden Y."/>
            <person name="Fujitsuka N."/>
            <person name="Fukunaka R."/>
            <person name="Hamada M."/>
            <person name="Harada C."/>
            <person name="Hayashi A."/>
            <person name="Hijishita S."/>
            <person name="Honda M."/>
            <person name="Hosokawa S."/>
            <person name="Ichikawa Y."/>
            <person name="Idonuma A."/>
            <person name="Iijima M."/>
            <person name="Ikeda M."/>
            <person name="Ikeno M."/>
            <person name="Ito K."/>
            <person name="Ito S."/>
            <person name="Ito T."/>
            <person name="Ito Y."/>
            <person name="Ito Y."/>
            <person name="Iwabuchi A."/>
            <person name="Kamiya K."/>
            <person name="Karasawa W."/>
            <person name="Kurita K."/>
            <person name="Katagiri S."/>
            <person name="Kikuta A."/>
            <person name="Kobayashi H."/>
            <person name="Kobayashi N."/>
            <person name="Machita K."/>
            <person name="Maehara T."/>
            <person name="Masukawa M."/>
            <person name="Mizubayashi T."/>
            <person name="Mukai Y."/>
            <person name="Nagasaki H."/>
            <person name="Nagata Y."/>
            <person name="Naito S."/>
            <person name="Nakashima M."/>
            <person name="Nakama Y."/>
            <person name="Nakamichi Y."/>
            <person name="Nakamura M."/>
            <person name="Meguro A."/>
            <person name="Negishi M."/>
            <person name="Ohta I."/>
            <person name="Ohta T."/>
            <person name="Okamoto M."/>
            <person name="Ono N."/>
            <person name="Saji S."/>
            <person name="Sakaguchi M."/>
            <person name="Sakai K."/>
            <person name="Shibata M."/>
            <person name="Shimokawa T."/>
            <person name="Song J."/>
            <person name="Takazaki Y."/>
            <person name="Terasawa K."/>
            <person name="Tsugane M."/>
            <person name="Tsuji K."/>
            <person name="Ueda S."/>
            <person name="Waki K."/>
            <person name="Yamagata H."/>
            <person name="Yamamoto M."/>
            <person name="Yamamoto S."/>
            <person name="Yamane H."/>
            <person name="Yoshiki S."/>
            <person name="Yoshihara R."/>
            <person name="Yukawa K."/>
            <person name="Zhong H."/>
            <person name="Yano M."/>
            <person name="Yuan Q."/>
            <person name="Ouyang S."/>
            <person name="Liu J."/>
            <person name="Jones K.M."/>
            <person name="Gansberger K."/>
            <person name="Moffat K."/>
            <person name="Hill J."/>
            <person name="Bera J."/>
            <person name="Fadrosh D."/>
            <person name="Jin S."/>
            <person name="Johri S."/>
            <person name="Kim M."/>
            <person name="Overton L."/>
            <person name="Reardon M."/>
            <person name="Tsitrin T."/>
            <person name="Vuong H."/>
            <person name="Weaver B."/>
            <person name="Ciecko A."/>
            <person name="Tallon L."/>
            <person name="Jackson J."/>
            <person name="Pai G."/>
            <person name="Aken S.V."/>
            <person name="Utterback T."/>
            <person name="Reidmuller S."/>
            <person name="Feldblyum T."/>
            <person name="Hsiao J."/>
            <person name="Zismann V."/>
            <person name="Iobst S."/>
            <person name="de Vazeille A.R."/>
            <person name="Buell C.R."/>
            <person name="Ying K."/>
            <person name="Li Y."/>
            <person name="Lu T."/>
            <person name="Huang Y."/>
            <person name="Zhao Q."/>
            <person name="Feng Q."/>
            <person name="Zhang L."/>
            <person name="Zhu J."/>
            <person name="Weng Q."/>
            <person name="Mu J."/>
            <person name="Lu Y."/>
            <person name="Fan D."/>
            <person name="Liu Y."/>
            <person name="Guan J."/>
            <person name="Zhang Y."/>
            <person name="Yu S."/>
            <person name="Liu X."/>
            <person name="Zhang Y."/>
            <person name="Hong G."/>
            <person name="Han B."/>
            <person name="Choisne N."/>
            <person name="Demange N."/>
            <person name="Orjeda G."/>
            <person name="Samain S."/>
            <person name="Cattolico L."/>
            <person name="Pelletier E."/>
            <person name="Couloux A."/>
            <person name="Segurens B."/>
            <person name="Wincker P."/>
            <person name="D'Hont A."/>
            <person name="Scarpelli C."/>
            <person name="Weissenbach J."/>
            <person name="Salanoubat M."/>
            <person name="Quetier F."/>
            <person name="Yu Y."/>
            <person name="Kim H.R."/>
            <person name="Rambo T."/>
            <person name="Currie J."/>
            <person name="Collura K."/>
            <person name="Luo M."/>
            <person name="Yang T."/>
            <person name="Ammiraju J.S.S."/>
            <person name="Engler F."/>
            <person name="Soderlund C."/>
            <person name="Wing R.A."/>
            <person name="Palmer L.E."/>
            <person name="de la Bastide M."/>
            <person name="Spiegel L."/>
            <person name="Nascimento L."/>
            <person name="Zutavern T."/>
            <person name="O'Shaughnessy A."/>
            <person name="Dike S."/>
            <person name="Dedhia N."/>
            <person name="Preston R."/>
            <person name="Balija V."/>
            <person name="McCombie W.R."/>
            <person name="Chow T."/>
            <person name="Chen H."/>
            <person name="Chung M."/>
            <person name="Chen C."/>
            <person name="Shaw J."/>
            <person name="Wu H."/>
            <person name="Hsiao K."/>
            <person name="Chao Y."/>
            <person name="Chu M."/>
            <person name="Cheng C."/>
            <person name="Hour A."/>
            <person name="Lee P."/>
            <person name="Lin S."/>
            <person name="Lin Y."/>
            <person name="Liou J."/>
            <person name="Liu S."/>
            <person name="Hsing Y."/>
            <person name="Raghuvanshi S."/>
            <person name="Mohanty A."/>
            <person name="Bharti A.K."/>
            <person name="Gaur A."/>
            <person name="Gupta V."/>
            <person name="Kumar D."/>
            <person name="Ravi V."/>
            <person name="Vij S."/>
            <person name="Kapur A."/>
            <person name="Khurana P."/>
            <person name="Khurana P."/>
            <person name="Khurana J.P."/>
            <person name="Tyagi A.K."/>
            <person name="Gaikwad K."/>
            <person name="Singh A."/>
            <person name="Dalal V."/>
            <person name="Srivastava S."/>
            <person name="Dixit A."/>
            <person name="Pal A.K."/>
            <person name="Ghazi I.A."/>
            <person name="Yadav M."/>
            <person name="Pandit A."/>
            <person name="Bhargava A."/>
            <person name="Sureshbabu K."/>
            <person name="Batra K."/>
            <person name="Sharma T.R."/>
            <person name="Mohapatra T."/>
            <person name="Singh N.K."/>
            <person name="Messing J."/>
            <person name="Nelson A.B."/>
            <person name="Fuks G."/>
            <person name="Kavchok S."/>
            <person name="Keizer G."/>
            <person name="Linton E."/>
            <person name="Llaca V."/>
            <person name="Song R."/>
            <person name="Tanyolac B."/>
            <person name="Young S."/>
            <person name="Ho-Il K."/>
            <person name="Hahn J.H."/>
            <person name="Sangsakoo G."/>
            <person name="Vanavichit A."/>
            <person name="de Mattos Luiz.A.T."/>
            <person name="Zimmer P.D."/>
            <person name="Malone G."/>
            <person name="Dellagostin O."/>
            <person name="de Oliveira A.C."/>
            <person name="Bevan M."/>
            <person name="Bancroft I."/>
            <person name="Minx P."/>
            <person name="Cordum H."/>
            <person name="Wilson R."/>
            <person name="Cheng Z."/>
            <person name="Jin W."/>
            <person name="Jiang J."/>
            <person name="Leong S.A."/>
            <person name="Iwama H."/>
            <person name="Gojobori T."/>
            <person name="Itoh T."/>
            <person name="Niimura Y."/>
            <person name="Fujii Y."/>
            <person name="Habara T."/>
            <person name="Sakai H."/>
            <person name="Sato Y."/>
            <person name="Wilson G."/>
            <person name="Kumar K."/>
            <person name="McCouch S."/>
            <person name="Juretic N."/>
            <person name="Hoen D."/>
            <person name="Wright S."/>
            <person name="Bruskiewich R."/>
            <person name="Bureau T."/>
            <person name="Miyao A."/>
            <person name="Hirochika H."/>
            <person name="Nishikawa T."/>
            <person name="Kadowaki K."/>
            <person name="Sugiura M."/>
            <person name="Burr B."/>
            <person name="Sasaki T."/>
        </authorList>
    </citation>
    <scope>NUCLEOTIDE SEQUENCE [LARGE SCALE GENOMIC DNA]</scope>
    <source>
        <strain evidence="6">cv. Nipponbare</strain>
    </source>
</reference>
<reference evidence="5 6" key="3">
    <citation type="journal article" date="2013" name="Rice">
        <title>Improvement of the Oryza sativa Nipponbare reference genome using next generation sequence and optical map data.</title>
        <authorList>
            <person name="Kawahara Y."/>
            <person name="de la Bastide M."/>
            <person name="Hamilton J.P."/>
            <person name="Kanamori H."/>
            <person name="McCombie W.R."/>
            <person name="Ouyang S."/>
            <person name="Schwartz D.C."/>
            <person name="Tanaka T."/>
            <person name="Wu J."/>
            <person name="Zhou S."/>
            <person name="Childs K.L."/>
            <person name="Davidson R.M."/>
            <person name="Lin H."/>
            <person name="Quesada-Ocampo L."/>
            <person name="Vaillancourt B."/>
            <person name="Sakai H."/>
            <person name="Lee S.S."/>
            <person name="Kim J."/>
            <person name="Numa H."/>
            <person name="Itoh T."/>
            <person name="Buell C.R."/>
            <person name="Matsumoto T."/>
        </authorList>
    </citation>
    <scope>NUCLEOTIDE SEQUENCE [LARGE SCALE GENOMIC DNA]</scope>
    <source>
        <strain evidence="6">cv. Nipponbare</strain>
    </source>
</reference>
<keyword evidence="7 8" id="KW-1267">Proteomics identification</keyword>
<proteinExistence type="evidence at protein level"/>
<dbReference type="SMART" id="SM00831">
    <property type="entry name" value="Cation_ATPase_N"/>
    <property type="match status" value="1"/>
</dbReference>
<dbReference type="FunFam" id="1.20.1110.10:FF:000036">
    <property type="entry name" value="Calcium-transporting ATPase"/>
    <property type="match status" value="1"/>
</dbReference>
<evidence type="ECO:0007829" key="7">
    <source>
        <dbReference type="PeptideAtlas" id="A0A0P0XIY3"/>
    </source>
</evidence>
<feature type="transmembrane region" description="Helical" evidence="3">
    <location>
        <begin position="221"/>
        <end position="241"/>
    </location>
</feature>
<dbReference type="InterPro" id="IPR024750">
    <property type="entry name" value="Ca_ATPase_N_dom"/>
</dbReference>
<keyword evidence="3" id="KW-1133">Transmembrane helix</keyword>
<dbReference type="FunFam" id="1.20.5.170:FF:000029">
    <property type="entry name" value="Calcium-transporting ATPase"/>
    <property type="match status" value="1"/>
</dbReference>
<feature type="transmembrane region" description="Helical" evidence="3">
    <location>
        <begin position="188"/>
        <end position="209"/>
    </location>
</feature>
<dbReference type="Gramene" id="Os08t0517200-01">
    <property type="protein sequence ID" value="Os08t0517200-01"/>
    <property type="gene ID" value="Os08g0517200"/>
</dbReference>
<keyword evidence="3" id="KW-0472">Membrane</keyword>
<dbReference type="InterPro" id="IPR004014">
    <property type="entry name" value="ATPase_P-typ_cation-transptr_N"/>
</dbReference>
<dbReference type="AlphaFoldDB" id="A0A0P0XIY3"/>
<dbReference type="PANTHER" id="PTHR24093:SF496">
    <property type="entry name" value="CALCIUM-TRANSPORTING ATPASE"/>
    <property type="match status" value="1"/>
</dbReference>